<keyword evidence="2" id="KW-0963">Cytoplasm</keyword>
<dbReference type="Proteomes" id="UP001205566">
    <property type="component" value="Unassembled WGS sequence"/>
</dbReference>
<dbReference type="RefSeq" id="WP_255873997.1">
    <property type="nucleotide sequence ID" value="NZ_JACASI010000015.1"/>
</dbReference>
<comment type="similarity">
    <text evidence="4">Belongs to the Fes family.</text>
</comment>
<dbReference type="PANTHER" id="PTHR48098">
    <property type="entry name" value="ENTEROCHELIN ESTERASE-RELATED"/>
    <property type="match status" value="1"/>
</dbReference>
<dbReference type="NCBIfam" id="NF007758">
    <property type="entry name" value="PRK10439.1"/>
    <property type="match status" value="1"/>
</dbReference>
<sequence length="409" mass="47482">MTAMPSQQFRFDGETIGSEEWWRALAHRGLPLKCDVTSDEQTLTFFWRQRADTEIAKVFIEVNSHTPHPVRDIPTEMQRWGKTNVWYWQTRLRNDWCGSYFFLPARPSDLPMPEKLDGRQRRSWWLDLIDRRASADPFNPVRPHNGAWGRPLSGIYPDGIQWLDLQPQSQLQTIAWHSKCLNNQRNVWLYRTDSKKPQKELPLVLLLDGNYWHTQENFLGELDQRTERGEIPHAAYLMIDAVDNEHRGNELPCNNEFWLALQQELLPQVAQTTPITNKSQQTLVAGQSFGGLASVWAALNWPERFGKAFSQSGSFWWPLANEDHFQPASLDSLDSWVSTAIGRSSKIERPQILLEVGLYEPHMHEDNRALRDALKARQFPSSYREVPGGHDWLCWRRTLVDGIVEMLGT</sequence>
<evidence type="ECO:0000259" key="5">
    <source>
        <dbReference type="Pfam" id="PF11806"/>
    </source>
</evidence>
<evidence type="ECO:0000313" key="7">
    <source>
        <dbReference type="Proteomes" id="UP001205566"/>
    </source>
</evidence>
<dbReference type="Gene3D" id="2.60.40.10">
    <property type="entry name" value="Immunoglobulins"/>
    <property type="match status" value="1"/>
</dbReference>
<comment type="subcellular location">
    <subcellularLocation>
        <location evidence="1">Cytoplasm</location>
    </subcellularLocation>
</comment>
<dbReference type="InterPro" id="IPR021764">
    <property type="entry name" value="Enterochelin_esterase_N"/>
</dbReference>
<accession>A0ABT1P295</accession>
<evidence type="ECO:0000256" key="2">
    <source>
        <dbReference type="ARBA" id="ARBA00022490"/>
    </source>
</evidence>
<dbReference type="Gene3D" id="3.40.50.1820">
    <property type="entry name" value="alpha/beta hydrolase"/>
    <property type="match status" value="1"/>
</dbReference>
<reference evidence="6" key="1">
    <citation type="thesis" date="2020" institute="Technische Universitat Dresden" country="Dresden, Germany">
        <title>The Agarolytic System of Microbulbifer elongatus PORT2, Isolated from Batu Karas, Pangandaran West Java Indonesia.</title>
        <authorList>
            <person name="Anggraeni S.R."/>
        </authorList>
    </citation>
    <scope>NUCLEOTIDE SEQUENCE</scope>
    <source>
        <strain evidence="6">PORT2</strain>
    </source>
</reference>
<dbReference type="EC" id="3.1.1.-" evidence="6"/>
<keyword evidence="7" id="KW-1185">Reference proteome</keyword>
<dbReference type="PANTHER" id="PTHR48098:SF3">
    <property type="entry name" value="IRON(III) ENTEROBACTIN ESTERASE"/>
    <property type="match status" value="1"/>
</dbReference>
<evidence type="ECO:0000256" key="3">
    <source>
        <dbReference type="ARBA" id="ARBA00022801"/>
    </source>
</evidence>
<name>A0ABT1P295_9GAMM</name>
<gene>
    <name evidence="6" type="primary">fes</name>
    <name evidence="6" type="ORF">HXX02_06605</name>
</gene>
<feature type="domain" description="Enterochelin esterase N-terminal" evidence="5">
    <location>
        <begin position="43"/>
        <end position="153"/>
    </location>
</feature>
<proteinExistence type="inferred from homology"/>
<dbReference type="Pfam" id="PF11806">
    <property type="entry name" value="Enterochelin_N"/>
    <property type="match status" value="1"/>
</dbReference>
<dbReference type="InterPro" id="IPR029058">
    <property type="entry name" value="AB_hydrolase_fold"/>
</dbReference>
<comment type="caution">
    <text evidence="6">The sequence shown here is derived from an EMBL/GenBank/DDBJ whole genome shotgun (WGS) entry which is preliminary data.</text>
</comment>
<keyword evidence="3 6" id="KW-0378">Hydrolase</keyword>
<dbReference type="InterPro" id="IPR014756">
    <property type="entry name" value="Ig_E-set"/>
</dbReference>
<evidence type="ECO:0000313" key="6">
    <source>
        <dbReference type="EMBL" id="MCQ3829109.1"/>
    </source>
</evidence>
<dbReference type="InterPro" id="IPR013783">
    <property type="entry name" value="Ig-like_fold"/>
</dbReference>
<dbReference type="InterPro" id="IPR000801">
    <property type="entry name" value="Esterase-like"/>
</dbReference>
<protein>
    <submittedName>
        <fullName evidence="6">Enterochelin esterase</fullName>
        <ecNumber evidence="6">3.1.1.-</ecNumber>
    </submittedName>
</protein>
<organism evidence="6 7">
    <name type="scientific">Microbulbifer elongatus</name>
    <dbReference type="NCBI Taxonomy" id="86173"/>
    <lineage>
        <taxon>Bacteria</taxon>
        <taxon>Pseudomonadati</taxon>
        <taxon>Pseudomonadota</taxon>
        <taxon>Gammaproteobacteria</taxon>
        <taxon>Cellvibrionales</taxon>
        <taxon>Microbulbiferaceae</taxon>
        <taxon>Microbulbifer</taxon>
    </lineage>
</organism>
<dbReference type="GO" id="GO:0016787">
    <property type="term" value="F:hydrolase activity"/>
    <property type="evidence" value="ECO:0007669"/>
    <property type="project" value="UniProtKB-KW"/>
</dbReference>
<dbReference type="SUPFAM" id="SSF53474">
    <property type="entry name" value="alpha/beta-Hydrolases"/>
    <property type="match status" value="1"/>
</dbReference>
<dbReference type="InterPro" id="IPR050583">
    <property type="entry name" value="Mycobacterial_A85_antigen"/>
</dbReference>
<evidence type="ECO:0000256" key="4">
    <source>
        <dbReference type="ARBA" id="ARBA00024201"/>
    </source>
</evidence>
<evidence type="ECO:0000256" key="1">
    <source>
        <dbReference type="ARBA" id="ARBA00004496"/>
    </source>
</evidence>
<dbReference type="Pfam" id="PF00756">
    <property type="entry name" value="Esterase"/>
    <property type="match status" value="1"/>
</dbReference>
<dbReference type="SUPFAM" id="SSF81296">
    <property type="entry name" value="E set domains"/>
    <property type="match status" value="1"/>
</dbReference>
<dbReference type="EMBL" id="JACASI010000015">
    <property type="protein sequence ID" value="MCQ3829109.1"/>
    <property type="molecule type" value="Genomic_DNA"/>
</dbReference>